<organism evidence="2 3">
    <name type="scientific">Syntrophotalea carbinolica (strain DSM 2380 / NBRC 103641 / GraBd1)</name>
    <name type="common">Pelobacter carbinolicus</name>
    <dbReference type="NCBI Taxonomy" id="338963"/>
    <lineage>
        <taxon>Bacteria</taxon>
        <taxon>Pseudomonadati</taxon>
        <taxon>Thermodesulfobacteriota</taxon>
        <taxon>Desulfuromonadia</taxon>
        <taxon>Desulfuromonadales</taxon>
        <taxon>Syntrophotaleaceae</taxon>
        <taxon>Syntrophotalea</taxon>
    </lineage>
</organism>
<feature type="transmembrane region" description="Helical" evidence="1">
    <location>
        <begin position="64"/>
        <end position="86"/>
    </location>
</feature>
<keyword evidence="1" id="KW-0472">Membrane</keyword>
<evidence type="ECO:0008006" key="4">
    <source>
        <dbReference type="Google" id="ProtNLM"/>
    </source>
</evidence>
<dbReference type="eggNOG" id="ENOG5032RP9">
    <property type="taxonomic scope" value="Bacteria"/>
</dbReference>
<dbReference type="AlphaFoldDB" id="Q3A7F0"/>
<proteinExistence type="predicted"/>
<name>Q3A7F0_SYNC1</name>
<dbReference type="EMBL" id="CP000142">
    <property type="protein sequence ID" value="ABA87694.1"/>
    <property type="molecule type" value="Genomic_DNA"/>
</dbReference>
<dbReference type="KEGG" id="pca:Pcar_0434"/>
<reference evidence="2 3" key="2">
    <citation type="journal article" date="2012" name="BMC Genomics">
        <title>The genome of Pelobacter carbinolicus reveals surprising metabolic capabilities and physiological features.</title>
        <authorList>
            <person name="Aklujkar M."/>
            <person name="Haveman S.A."/>
            <person name="Didonato R.Jr."/>
            <person name="Chertkov O."/>
            <person name="Han C.S."/>
            <person name="Land M.L."/>
            <person name="Brown P."/>
            <person name="Lovley D.R."/>
        </authorList>
    </citation>
    <scope>NUCLEOTIDE SEQUENCE [LARGE SCALE GENOMIC DNA]</scope>
    <source>
        <strain evidence="3">DSM 2380 / NBRC 103641 / GraBd1</strain>
    </source>
</reference>
<sequence length="143" mass="15885">MSMDITTPALLFPAISLLLLAYTNRFLALAGVIRALAGRLAESDDVQVRRQIHNLRVRISLIKWMQGFGIVSILLCMISMLCLFVGREPWARLSFGVSMVLMVVSLGISIWETLLSGEALKHELQRCEMLAAKRAGTDPKQSL</sequence>
<keyword evidence="3" id="KW-1185">Reference proteome</keyword>
<dbReference type="HOGENOM" id="CLU_126543_0_0_7"/>
<feature type="transmembrane region" description="Helical" evidence="1">
    <location>
        <begin position="93"/>
        <end position="111"/>
    </location>
</feature>
<evidence type="ECO:0000313" key="2">
    <source>
        <dbReference type="EMBL" id="ABA87694.1"/>
    </source>
</evidence>
<protein>
    <recommendedName>
        <fullName evidence="4">DUF2721 domain-containing protein</fullName>
    </recommendedName>
</protein>
<dbReference type="STRING" id="338963.Pcar_0434"/>
<evidence type="ECO:0000313" key="3">
    <source>
        <dbReference type="Proteomes" id="UP000002534"/>
    </source>
</evidence>
<reference evidence="3" key="1">
    <citation type="submission" date="2005-10" db="EMBL/GenBank/DDBJ databases">
        <title>Complete sequence of Pelobacter carbinolicus DSM 2380.</title>
        <authorList>
            <person name="Copeland A."/>
            <person name="Lucas S."/>
            <person name="Lapidus A."/>
            <person name="Barry K."/>
            <person name="Detter J.C."/>
            <person name="Glavina T."/>
            <person name="Hammon N."/>
            <person name="Israni S."/>
            <person name="Pitluck S."/>
            <person name="Chertkov O."/>
            <person name="Schmutz J."/>
            <person name="Larimer F."/>
            <person name="Land M."/>
            <person name="Kyrpides N."/>
            <person name="Ivanova N."/>
            <person name="Richardson P."/>
        </authorList>
    </citation>
    <scope>NUCLEOTIDE SEQUENCE [LARGE SCALE GENOMIC DNA]</scope>
    <source>
        <strain evidence="3">DSM 2380 / NBRC 103641 / GraBd1</strain>
    </source>
</reference>
<gene>
    <name evidence="2" type="ordered locus">Pcar_0434</name>
</gene>
<accession>Q3A7F0</accession>
<dbReference type="Proteomes" id="UP000002534">
    <property type="component" value="Chromosome"/>
</dbReference>
<dbReference type="Pfam" id="PF11026">
    <property type="entry name" value="DUF2721"/>
    <property type="match status" value="1"/>
</dbReference>
<dbReference type="InterPro" id="IPR021279">
    <property type="entry name" value="DUF2721"/>
</dbReference>
<dbReference type="OrthoDB" id="9813525at2"/>
<keyword evidence="1" id="KW-0812">Transmembrane</keyword>
<keyword evidence="1" id="KW-1133">Transmembrane helix</keyword>
<evidence type="ECO:0000256" key="1">
    <source>
        <dbReference type="SAM" id="Phobius"/>
    </source>
</evidence>
<dbReference type="RefSeq" id="WP_011340116.1">
    <property type="nucleotide sequence ID" value="NC_007498.2"/>
</dbReference>